<evidence type="ECO:0000313" key="5">
    <source>
        <dbReference type="EMBL" id="AKG45225.1"/>
    </source>
</evidence>
<feature type="transmembrane region" description="Helical" evidence="2">
    <location>
        <begin position="69"/>
        <end position="87"/>
    </location>
</feature>
<dbReference type="EMBL" id="CP009922">
    <property type="protein sequence ID" value="AKG45225.1"/>
    <property type="molecule type" value="Genomic_DNA"/>
</dbReference>
<dbReference type="InterPro" id="IPR001932">
    <property type="entry name" value="PPM-type_phosphatase-like_dom"/>
</dbReference>
<keyword evidence="2" id="KW-1133">Transmembrane helix</keyword>
<protein>
    <submittedName>
        <fullName evidence="5">Magnesium or manganese-dependent protein phosphatase</fullName>
    </submittedName>
</protein>
<gene>
    <name evidence="5" type="ORF">SXIM_38410</name>
</gene>
<feature type="transmembrane region" description="Helical" evidence="2">
    <location>
        <begin position="21"/>
        <end position="40"/>
    </location>
</feature>
<reference evidence="5" key="1">
    <citation type="submission" date="2019-08" db="EMBL/GenBank/DDBJ databases">
        <title>Complete genome sequence of a mangrove-derived Streptomyces xiamenensis.</title>
        <authorList>
            <person name="Xu J."/>
        </authorList>
    </citation>
    <scope>NUCLEOTIDE SEQUENCE</scope>
    <source>
        <strain evidence="5">318</strain>
    </source>
</reference>
<feature type="domain" description="PPM-type phosphatase" evidence="4">
    <location>
        <begin position="340"/>
        <end position="576"/>
    </location>
</feature>
<dbReference type="Pfam" id="PF07228">
    <property type="entry name" value="SpoIIE"/>
    <property type="match status" value="1"/>
</dbReference>
<sequence>MDAEGDHMASFRPRFRRLQGASVLVLLLVYIGAITVVQYQTSSGHLARWASFSLLAPLAAAGLLAFRQALVIAVVTFGAALTVYGFHVPNLSIGGRVTVLVSVALACLLSLLVTRIREDRERRVARLTVARERLTLLSDASSRIGSTLDVRRTADELTEVAVPRLADLVTVDLYDSVLRGEEPRTQRFPGPVTLRRVAQRSVLDGIPEVMLDIGESLEYPSESPHGRAVAASGEYRARVLDAEAVADWFARDPERAERVREYGVHSGVVVPLRARGATLGVAMFVRHRRPEDFDQADLLLAEEIGARAAVCLDNARRYTHERSTSLTLQRSLLPRGRPDLAAVEVASRYLPADSMAGVGGDWFDVIPLSGARVALVVGDVVGHGLHASATMGRLRATVRTLADIDLPPDELLTHLDDVVIRMRGENEQPDDWPEEPGGPGEPGGVVTPETGATCLYAVYDPVSRICALARAGHPAPALVRPDGAVEMIDLPAGPPLGLGGLPFESVEITLPEGSVLALYTDGLLESYRQDLDQGLAELSQLLARPAASLDATCDMVLKSLVDEHHTDDIALLLARTRALSPAQVSTWEVPAEPTAVGRARELAARQLTSWGLEDAVFTTELVVSELVTNAIRHAGGPIQLRVIRERGVICEVSDGSSTSPHLRRARAYDENGRGLFIVAHLAQRWGSRQSSTGKTIWAEVPEEPDDFPGVAGVPAL</sequence>
<dbReference type="SUPFAM" id="SSF55781">
    <property type="entry name" value="GAF domain-like"/>
    <property type="match status" value="1"/>
</dbReference>
<dbReference type="Gene3D" id="3.30.565.10">
    <property type="entry name" value="Histidine kinase-like ATPase, C-terminal domain"/>
    <property type="match status" value="1"/>
</dbReference>
<keyword evidence="6" id="KW-1185">Reference proteome</keyword>
<dbReference type="Gene3D" id="3.30.450.40">
    <property type="match status" value="1"/>
</dbReference>
<keyword evidence="2" id="KW-0472">Membrane</keyword>
<keyword evidence="1" id="KW-0378">Hydrolase</keyword>
<dbReference type="STRING" id="408015.SXIM_38410"/>
<dbReference type="PATRIC" id="fig|408015.6.peg.3891"/>
<dbReference type="HOGENOM" id="CLU_000445_43_3_11"/>
<dbReference type="InterPro" id="IPR036457">
    <property type="entry name" value="PPM-type-like_dom_sf"/>
</dbReference>
<dbReference type="Proteomes" id="UP000034034">
    <property type="component" value="Chromosome"/>
</dbReference>
<dbReference type="FunFam" id="3.30.565.10:FF:000028">
    <property type="entry name" value="PAS sensor protein"/>
    <property type="match status" value="1"/>
</dbReference>
<evidence type="ECO:0000313" key="6">
    <source>
        <dbReference type="Proteomes" id="UP000034034"/>
    </source>
</evidence>
<dbReference type="SMART" id="SM00331">
    <property type="entry name" value="PP2C_SIG"/>
    <property type="match status" value="1"/>
</dbReference>
<dbReference type="FunFam" id="3.30.450.40:FF:000035">
    <property type="entry name" value="PAS sensor protein"/>
    <property type="match status" value="1"/>
</dbReference>
<dbReference type="PANTHER" id="PTHR43156:SF2">
    <property type="entry name" value="STAGE II SPORULATION PROTEIN E"/>
    <property type="match status" value="1"/>
</dbReference>
<feature type="domain" description="GAF" evidence="3">
    <location>
        <begin position="153"/>
        <end position="322"/>
    </location>
</feature>
<dbReference type="PANTHER" id="PTHR43156">
    <property type="entry name" value="STAGE II SPORULATION PROTEIN E-RELATED"/>
    <property type="match status" value="1"/>
</dbReference>
<evidence type="ECO:0000256" key="2">
    <source>
        <dbReference type="SAM" id="Phobius"/>
    </source>
</evidence>
<dbReference type="SMART" id="SM00065">
    <property type="entry name" value="GAF"/>
    <property type="match status" value="1"/>
</dbReference>
<keyword evidence="2" id="KW-0812">Transmembrane</keyword>
<accession>A0A0F7FYS1</accession>
<dbReference type="GO" id="GO:0016791">
    <property type="term" value="F:phosphatase activity"/>
    <property type="evidence" value="ECO:0007669"/>
    <property type="project" value="TreeGrafter"/>
</dbReference>
<dbReference type="InterPro" id="IPR029016">
    <property type="entry name" value="GAF-like_dom_sf"/>
</dbReference>
<dbReference type="InterPro" id="IPR052016">
    <property type="entry name" value="Bact_Sigma-Reg"/>
</dbReference>
<dbReference type="FunFam" id="3.60.40.10:FF:000031">
    <property type="entry name" value="PAS sensor protein"/>
    <property type="match status" value="1"/>
</dbReference>
<dbReference type="SUPFAM" id="SSF55874">
    <property type="entry name" value="ATPase domain of HSP90 chaperone/DNA topoisomerase II/histidine kinase"/>
    <property type="match status" value="1"/>
</dbReference>
<dbReference type="SUPFAM" id="SSF81606">
    <property type="entry name" value="PP2C-like"/>
    <property type="match status" value="1"/>
</dbReference>
<evidence type="ECO:0000256" key="1">
    <source>
        <dbReference type="ARBA" id="ARBA00022801"/>
    </source>
</evidence>
<dbReference type="InterPro" id="IPR003018">
    <property type="entry name" value="GAF"/>
</dbReference>
<evidence type="ECO:0000259" key="4">
    <source>
        <dbReference type="SMART" id="SM00331"/>
    </source>
</evidence>
<proteinExistence type="predicted"/>
<dbReference type="Pfam" id="PF01590">
    <property type="entry name" value="GAF"/>
    <property type="match status" value="1"/>
</dbReference>
<dbReference type="Pfam" id="PF13581">
    <property type="entry name" value="HATPase_c_2"/>
    <property type="match status" value="1"/>
</dbReference>
<dbReference type="InterPro" id="IPR036890">
    <property type="entry name" value="HATPase_C_sf"/>
</dbReference>
<name>A0A0F7FYS1_9ACTN</name>
<dbReference type="AlphaFoldDB" id="A0A0F7FYS1"/>
<dbReference type="InterPro" id="IPR003594">
    <property type="entry name" value="HATPase_dom"/>
</dbReference>
<evidence type="ECO:0000259" key="3">
    <source>
        <dbReference type="SMART" id="SM00065"/>
    </source>
</evidence>
<organism evidence="5 6">
    <name type="scientific">Streptomyces xiamenensis</name>
    <dbReference type="NCBI Taxonomy" id="408015"/>
    <lineage>
        <taxon>Bacteria</taxon>
        <taxon>Bacillati</taxon>
        <taxon>Actinomycetota</taxon>
        <taxon>Actinomycetes</taxon>
        <taxon>Kitasatosporales</taxon>
        <taxon>Streptomycetaceae</taxon>
        <taxon>Streptomyces</taxon>
    </lineage>
</organism>
<dbReference type="Gene3D" id="3.60.40.10">
    <property type="entry name" value="PPM-type phosphatase domain"/>
    <property type="match status" value="1"/>
</dbReference>
<dbReference type="CDD" id="cd16936">
    <property type="entry name" value="HATPase_RsbW-like"/>
    <property type="match status" value="1"/>
</dbReference>
<dbReference type="KEGG" id="sxi:SXIM_38410"/>
<feature type="transmembrane region" description="Helical" evidence="2">
    <location>
        <begin position="93"/>
        <end position="113"/>
    </location>
</feature>